<evidence type="ECO:0000313" key="1">
    <source>
        <dbReference type="EMBL" id="SOZ70724.1"/>
    </source>
</evidence>
<dbReference type="AlphaFoldDB" id="A0A375ECI6"/>
<gene>
    <name evidence="1" type="ORF">CBM2613_B170163</name>
</gene>
<organism evidence="1">
    <name type="scientific">Cupriavidus taiwanensis</name>
    <dbReference type="NCBI Taxonomy" id="164546"/>
    <lineage>
        <taxon>Bacteria</taxon>
        <taxon>Pseudomonadati</taxon>
        <taxon>Pseudomonadota</taxon>
        <taxon>Betaproteobacteria</taxon>
        <taxon>Burkholderiales</taxon>
        <taxon>Burkholderiaceae</taxon>
        <taxon>Cupriavidus</taxon>
    </lineage>
</organism>
<dbReference type="RefSeq" id="WP_198044556.1">
    <property type="nucleotide sequence ID" value="NZ_LT992560.1"/>
</dbReference>
<dbReference type="EMBL" id="OFTH01000042">
    <property type="protein sequence ID" value="SOZ70724.1"/>
    <property type="molecule type" value="Genomic_DNA"/>
</dbReference>
<name>A0A375ECI6_9BURK</name>
<sequence length="201" mass="22197">MSQVPIPAWNAMQVLPPVNGLDPVSPDRSPYEVSLLSVVIRFATSWQRCKILRGFLGFRATLHKAGITSGFQWVDGSFSENVEVLEARNPRDVDVVSFLDDPNGDLGRKFPGALADHGEVKKTFLVDGYWVETTLPGRNLVTLSAYWYSIWTHRRNSQWKGFLQVDLDPAEDADALAELTQIEAGLVPPAPPAGSPQRGQP</sequence>
<accession>A0A375ECI6</accession>
<proteinExistence type="predicted"/>
<dbReference type="Pfam" id="PF22014">
    <property type="entry name" value="DUF6932"/>
    <property type="match status" value="1"/>
</dbReference>
<dbReference type="InterPro" id="IPR053860">
    <property type="entry name" value="DUF6932"/>
</dbReference>
<comment type="caution">
    <text evidence="1">The sequence shown here is derived from an EMBL/GenBank/DDBJ whole genome shotgun (WGS) entry which is preliminary data.</text>
</comment>
<protein>
    <submittedName>
        <fullName evidence="1">Uncharacterized protein</fullName>
    </submittedName>
</protein>
<dbReference type="Proteomes" id="UP000256952">
    <property type="component" value="Chromosome CBM2613_b"/>
</dbReference>
<reference evidence="1" key="1">
    <citation type="submission" date="2018-01" db="EMBL/GenBank/DDBJ databases">
        <authorList>
            <person name="Clerissi C."/>
        </authorList>
    </citation>
    <scope>NUCLEOTIDE SEQUENCE</scope>
    <source>
        <strain evidence="1">Cupriavidus taiwanensis STM 8556</strain>
    </source>
</reference>